<dbReference type="Proteomes" id="UP001597427">
    <property type="component" value="Unassembled WGS sequence"/>
</dbReference>
<dbReference type="RefSeq" id="WP_379979947.1">
    <property type="nucleotide sequence ID" value="NZ_JBHUMO010000023.1"/>
</dbReference>
<keyword evidence="1" id="KW-0472">Membrane</keyword>
<feature type="transmembrane region" description="Helical" evidence="1">
    <location>
        <begin position="66"/>
        <end position="89"/>
    </location>
</feature>
<evidence type="ECO:0000256" key="1">
    <source>
        <dbReference type="SAM" id="Phobius"/>
    </source>
</evidence>
<feature type="transmembrane region" description="Helical" evidence="1">
    <location>
        <begin position="124"/>
        <end position="144"/>
    </location>
</feature>
<dbReference type="Pfam" id="PF09997">
    <property type="entry name" value="DUF2238"/>
    <property type="match status" value="1"/>
</dbReference>
<gene>
    <name evidence="2" type="ORF">ACFSR0_03475</name>
</gene>
<feature type="transmembrane region" description="Helical" evidence="1">
    <location>
        <begin position="12"/>
        <end position="29"/>
    </location>
</feature>
<keyword evidence="1" id="KW-0812">Transmembrane</keyword>
<comment type="caution">
    <text evidence="2">The sequence shown here is derived from an EMBL/GenBank/DDBJ whole genome shotgun (WGS) entry which is preliminary data.</text>
</comment>
<evidence type="ECO:0008006" key="4">
    <source>
        <dbReference type="Google" id="ProtNLM"/>
    </source>
</evidence>
<proteinExistence type="predicted"/>
<reference evidence="3" key="1">
    <citation type="journal article" date="2019" name="Int. J. Syst. Evol. Microbiol.">
        <title>The Global Catalogue of Microorganisms (GCM) 10K type strain sequencing project: providing services to taxonomists for standard genome sequencing and annotation.</title>
        <authorList>
            <consortium name="The Broad Institute Genomics Platform"/>
            <consortium name="The Broad Institute Genome Sequencing Center for Infectious Disease"/>
            <person name="Wu L."/>
            <person name="Ma J."/>
        </authorList>
    </citation>
    <scope>NUCLEOTIDE SEQUENCE [LARGE SCALE GENOMIC DNA]</scope>
    <source>
        <strain evidence="3">TISTR 932</strain>
    </source>
</reference>
<feature type="transmembrane region" description="Helical" evidence="1">
    <location>
        <begin position="35"/>
        <end position="54"/>
    </location>
</feature>
<name>A0ABW5THT5_9ENTE</name>
<feature type="transmembrane region" description="Helical" evidence="1">
    <location>
        <begin position="183"/>
        <end position="199"/>
    </location>
</feature>
<evidence type="ECO:0000313" key="3">
    <source>
        <dbReference type="Proteomes" id="UP001597427"/>
    </source>
</evidence>
<keyword evidence="1" id="KW-1133">Transmembrane helix</keyword>
<dbReference type="InterPro" id="IPR014509">
    <property type="entry name" value="YjdF-like"/>
</dbReference>
<dbReference type="EMBL" id="JBHUMO010000023">
    <property type="protein sequence ID" value="MFD2728492.1"/>
    <property type="molecule type" value="Genomic_DNA"/>
</dbReference>
<feature type="transmembrane region" description="Helical" evidence="1">
    <location>
        <begin position="95"/>
        <end position="112"/>
    </location>
</feature>
<evidence type="ECO:0000313" key="2">
    <source>
        <dbReference type="EMBL" id="MFD2728492.1"/>
    </source>
</evidence>
<sequence>MSTYQKIRRTLLGFAIITLFFTIHEWLTTPASGKIVVIECLAGIALIFAPDAIRKISHFYFPKATIYFYWFFLAISVFLGSCLHMMDIVPFWDKILHGTSPMLLSMIGYGIITNGLQNVSTKKVPVWVFLLFGFGFAGICGVFWEFWEFTWDTIANLNLQRYQTLAGVPYVGRAALMDTMGDLAVNTVGASIIAIYSYIQSRGSGEYFLIYRIVKSKNVTPKDEDYRA</sequence>
<organism evidence="2 3">
    <name type="scientific">Enterococcus camelliae</name>
    <dbReference type="NCBI Taxonomy" id="453959"/>
    <lineage>
        <taxon>Bacteria</taxon>
        <taxon>Bacillati</taxon>
        <taxon>Bacillota</taxon>
        <taxon>Bacilli</taxon>
        <taxon>Lactobacillales</taxon>
        <taxon>Enterococcaceae</taxon>
        <taxon>Enterococcus</taxon>
    </lineage>
</organism>
<accession>A0ABW5THT5</accession>
<protein>
    <recommendedName>
        <fullName evidence="4">Integral membrane protein</fullName>
    </recommendedName>
</protein>
<keyword evidence="3" id="KW-1185">Reference proteome</keyword>